<keyword evidence="3" id="KW-0472">Membrane</keyword>
<name>A0ABV6PZU4_9DEIN</name>
<keyword evidence="3" id="KW-0812">Transmembrane</keyword>
<keyword evidence="5" id="KW-1185">Reference proteome</keyword>
<feature type="transmembrane region" description="Helical" evidence="3">
    <location>
        <begin position="85"/>
        <end position="103"/>
    </location>
</feature>
<feature type="region of interest" description="Disordered" evidence="2">
    <location>
        <begin position="112"/>
        <end position="156"/>
    </location>
</feature>
<comment type="caution">
    <text evidence="4">The sequence shown here is derived from an EMBL/GenBank/DDBJ whole genome shotgun (WGS) entry which is preliminary data.</text>
</comment>
<gene>
    <name evidence="4" type="ORF">ACFFFP_02455</name>
</gene>
<feature type="coiled-coil region" evidence="1">
    <location>
        <begin position="28"/>
        <end position="62"/>
    </location>
</feature>
<keyword evidence="1" id="KW-0175">Coiled coil</keyword>
<evidence type="ECO:0000313" key="4">
    <source>
        <dbReference type="EMBL" id="MFC0595044.1"/>
    </source>
</evidence>
<organism evidence="4 5">
    <name type="scientific">Thermus composti</name>
    <dbReference type="NCBI Taxonomy" id="532059"/>
    <lineage>
        <taxon>Bacteria</taxon>
        <taxon>Thermotogati</taxon>
        <taxon>Deinococcota</taxon>
        <taxon>Deinococci</taxon>
        <taxon>Thermales</taxon>
        <taxon>Thermaceae</taxon>
        <taxon>Thermus</taxon>
    </lineage>
</organism>
<dbReference type="EMBL" id="JBHLTW010000006">
    <property type="protein sequence ID" value="MFC0595044.1"/>
    <property type="molecule type" value="Genomic_DNA"/>
</dbReference>
<keyword evidence="3" id="KW-1133">Transmembrane helix</keyword>
<dbReference type="Proteomes" id="UP001589830">
    <property type="component" value="Unassembled WGS sequence"/>
</dbReference>
<reference evidence="4 5" key="1">
    <citation type="submission" date="2024-09" db="EMBL/GenBank/DDBJ databases">
        <authorList>
            <person name="Sun Q."/>
            <person name="Mori K."/>
        </authorList>
    </citation>
    <scope>NUCLEOTIDE SEQUENCE [LARGE SCALE GENOMIC DNA]</scope>
    <source>
        <strain evidence="4 5">NCAIM B.02340</strain>
    </source>
</reference>
<protein>
    <submittedName>
        <fullName evidence="4">Uncharacterized protein</fullName>
    </submittedName>
</protein>
<proteinExistence type="predicted"/>
<evidence type="ECO:0000313" key="5">
    <source>
        <dbReference type="Proteomes" id="UP001589830"/>
    </source>
</evidence>
<accession>A0ABV6PZU4</accession>
<evidence type="ECO:0000256" key="1">
    <source>
        <dbReference type="SAM" id="Coils"/>
    </source>
</evidence>
<sequence length="156" mass="16858">MRRWVGWIAVVLALVLIAWGGYEAYRAYVGLEDRLARLEAQVEAQRQALEALGSRVGRLEEEVFRAPTQEAPPEVPAPVSAPAPAWPYALGLGVLLLILYLALRLFRGGKAKEAQAPSPEAPQAPSPEAPKPQEEALAESKMLDEGAPPSPEEGRS</sequence>
<evidence type="ECO:0000256" key="3">
    <source>
        <dbReference type="SAM" id="Phobius"/>
    </source>
</evidence>
<dbReference type="RefSeq" id="WP_188845837.1">
    <property type="nucleotide sequence ID" value="NZ_BMPJ01000003.1"/>
</dbReference>
<evidence type="ECO:0000256" key="2">
    <source>
        <dbReference type="SAM" id="MobiDB-lite"/>
    </source>
</evidence>
<feature type="compositionally biased region" description="Pro residues" evidence="2">
    <location>
        <begin position="119"/>
        <end position="130"/>
    </location>
</feature>